<keyword evidence="1" id="KW-1133">Transmembrane helix</keyword>
<protein>
    <submittedName>
        <fullName evidence="2">Uncharacterized protein</fullName>
    </submittedName>
</protein>
<evidence type="ECO:0000256" key="1">
    <source>
        <dbReference type="SAM" id="Phobius"/>
    </source>
</evidence>
<keyword evidence="3" id="KW-1185">Reference proteome</keyword>
<dbReference type="OrthoDB" id="9891028at2"/>
<keyword evidence="1" id="KW-0472">Membrane</keyword>
<gene>
    <name evidence="2" type="ORF">IIF7_18664</name>
</gene>
<accession>A0A1Y1SZ58</accession>
<dbReference type="Proteomes" id="UP000192746">
    <property type="component" value="Unassembled WGS sequence"/>
</dbReference>
<organism evidence="2 3">
    <name type="scientific">Zunongwangia atlantica 22II14-10F7</name>
    <dbReference type="NCBI Taxonomy" id="1185767"/>
    <lineage>
        <taxon>Bacteria</taxon>
        <taxon>Pseudomonadati</taxon>
        <taxon>Bacteroidota</taxon>
        <taxon>Flavobacteriia</taxon>
        <taxon>Flavobacteriales</taxon>
        <taxon>Flavobacteriaceae</taxon>
        <taxon>Zunongwangia</taxon>
    </lineage>
</organism>
<dbReference type="EMBL" id="ARYN01000023">
    <property type="protein sequence ID" value="ORL43852.1"/>
    <property type="molecule type" value="Genomic_DNA"/>
</dbReference>
<keyword evidence="1" id="KW-0812">Transmembrane</keyword>
<dbReference type="AlphaFoldDB" id="A0A1Y1SZ58"/>
<feature type="transmembrane region" description="Helical" evidence="1">
    <location>
        <begin position="35"/>
        <end position="56"/>
    </location>
</feature>
<proteinExistence type="predicted"/>
<reference evidence="2 3" key="1">
    <citation type="submission" date="2013-04" db="EMBL/GenBank/DDBJ databases">
        <title>Zunongwangia sp. 22II14-10F7 Genome Sequencing.</title>
        <authorList>
            <person name="Lai Q."/>
            <person name="Shao Z."/>
        </authorList>
    </citation>
    <scope>NUCLEOTIDE SEQUENCE [LARGE SCALE GENOMIC DNA]</scope>
    <source>
        <strain evidence="2 3">22II14-10F7</strain>
    </source>
</reference>
<name>A0A1Y1SZ58_9FLAO</name>
<evidence type="ECO:0000313" key="3">
    <source>
        <dbReference type="Proteomes" id="UP000192746"/>
    </source>
</evidence>
<sequence length="82" mass="9202">MKLFFRTIIGFILAILAISPFIFIGLSLYDAFPNFYGIIALGIISILSLWIAYGIFKLIKGKGILKILSYPYASPDLDKIKQ</sequence>
<evidence type="ECO:0000313" key="2">
    <source>
        <dbReference type="EMBL" id="ORL43852.1"/>
    </source>
</evidence>
<dbReference type="RefSeq" id="WP_084843200.1">
    <property type="nucleotide sequence ID" value="NZ_ARYN01000023.1"/>
</dbReference>
<comment type="caution">
    <text evidence="2">The sequence shown here is derived from an EMBL/GenBank/DDBJ whole genome shotgun (WGS) entry which is preliminary data.</text>
</comment>
<feature type="transmembrane region" description="Helical" evidence="1">
    <location>
        <begin position="7"/>
        <end position="29"/>
    </location>
</feature>